<dbReference type="Pfam" id="PF11329">
    <property type="entry name" value="DUF3131"/>
    <property type="match status" value="1"/>
</dbReference>
<reference evidence="3 4" key="1">
    <citation type="submission" date="2012-05" db="EMBL/GenBank/DDBJ databases">
        <title>Finished chromosome of genome of Chamaesiphon sp. PCC 6605.</title>
        <authorList>
            <consortium name="US DOE Joint Genome Institute"/>
            <person name="Gugger M."/>
            <person name="Coursin T."/>
            <person name="Rippka R."/>
            <person name="Tandeau De Marsac N."/>
            <person name="Huntemann M."/>
            <person name="Wei C.-L."/>
            <person name="Han J."/>
            <person name="Detter J.C."/>
            <person name="Han C."/>
            <person name="Tapia R."/>
            <person name="Chen A."/>
            <person name="Kyrpides N."/>
            <person name="Mavromatis K."/>
            <person name="Markowitz V."/>
            <person name="Szeto E."/>
            <person name="Ivanova N."/>
            <person name="Pagani I."/>
            <person name="Pati A."/>
            <person name="Goodwin L."/>
            <person name="Nordberg H.P."/>
            <person name="Cantor M.N."/>
            <person name="Hua S.X."/>
            <person name="Woyke T."/>
            <person name="Kerfeld C.A."/>
        </authorList>
    </citation>
    <scope>NUCLEOTIDE SEQUENCE [LARGE SCALE GENOMIC DNA]</scope>
    <source>
        <strain evidence="4">ATCC 27169 / PCC 6605</strain>
    </source>
</reference>
<evidence type="ECO:0000313" key="3">
    <source>
        <dbReference type="EMBL" id="AFY92154.1"/>
    </source>
</evidence>
<dbReference type="PATRIC" id="fig|1173020.3.peg.1047"/>
<evidence type="ECO:0000313" key="4">
    <source>
        <dbReference type="Proteomes" id="UP000010366"/>
    </source>
</evidence>
<gene>
    <name evidence="3" type="ORF">Cha6605_0894</name>
</gene>
<dbReference type="KEGG" id="cmp:Cha6605_0894"/>
<evidence type="ECO:0000256" key="1">
    <source>
        <dbReference type="SAM" id="Phobius"/>
    </source>
</evidence>
<organism evidence="3 4">
    <name type="scientific">Chamaesiphon minutus (strain ATCC 27169 / PCC 6605)</name>
    <dbReference type="NCBI Taxonomy" id="1173020"/>
    <lineage>
        <taxon>Bacteria</taxon>
        <taxon>Bacillati</taxon>
        <taxon>Cyanobacteriota</taxon>
        <taxon>Cyanophyceae</taxon>
        <taxon>Gomontiellales</taxon>
        <taxon>Chamaesiphonaceae</taxon>
        <taxon>Chamaesiphon</taxon>
    </lineage>
</organism>
<dbReference type="HOGENOM" id="CLU_034087_1_0_3"/>
<dbReference type="Proteomes" id="UP000010366">
    <property type="component" value="Chromosome"/>
</dbReference>
<proteinExistence type="predicted"/>
<keyword evidence="1" id="KW-0812">Transmembrane</keyword>
<protein>
    <recommendedName>
        <fullName evidence="2">DUF3131 domain-containing protein</fullName>
    </recommendedName>
</protein>
<dbReference type="AlphaFoldDB" id="K9UD65"/>
<keyword evidence="1" id="KW-0472">Membrane</keyword>
<sequence>MSSDFKPPPLGWSILSAVGGIITVVAAIFGLENLAAYLRQTDALLAAKSRTATTQAGEMKAVDKLTDLDTRSISNPGLPLPPAEMSARLALTNISASTLTPAEIAMARQAWAYFQKNWQQKTGLVNSVSGFESVTMWDQAAAIAALVSAKELNLVSATEFQSKMSQTLETLATLPLYNGQLPNKVYNSKTLIPVNYGQITKREEIGWSAIDLGRMAIWLKIVGSKYPQLKPQTEAVWKHWQVQRLVKDGRMYGTAVTDGKEQYNQEGRLGYENYAAYGLKLWGLNVNKALDTKTNTAFIGIYGQGVPYDKRDFNNSGANNYVLSEPYILDGIETGFQSLPKAYADRVLAAQEARYMATQQLTAATEDNLDRAPYFVYNSVFVNGKSWANISDKRQNYPELRFLSAKAAIGWHVLYSSDYTQKLFSFVETNLKADGGWYNGYYEVLKAPNKAQTANNNGVILQSLLYKKVGKPLTIWAGVASPKRSTTAKP</sequence>
<evidence type="ECO:0000259" key="2">
    <source>
        <dbReference type="Pfam" id="PF11329"/>
    </source>
</evidence>
<dbReference type="RefSeq" id="WP_015158348.1">
    <property type="nucleotide sequence ID" value="NC_019697.1"/>
</dbReference>
<feature type="domain" description="DUF3131" evidence="2">
    <location>
        <begin position="106"/>
        <end position="470"/>
    </location>
</feature>
<dbReference type="OrthoDB" id="9147113at2"/>
<dbReference type="eggNOG" id="COG3459">
    <property type="taxonomic scope" value="Bacteria"/>
</dbReference>
<dbReference type="EMBL" id="CP003600">
    <property type="protein sequence ID" value="AFY92154.1"/>
    <property type="molecule type" value="Genomic_DNA"/>
</dbReference>
<dbReference type="Gene3D" id="1.50.10.140">
    <property type="match status" value="1"/>
</dbReference>
<dbReference type="InterPro" id="IPR021478">
    <property type="entry name" value="DUF3131"/>
</dbReference>
<dbReference type="STRING" id="1173020.Cha6605_0894"/>
<accession>K9UD65</accession>
<feature type="transmembrane region" description="Helical" evidence="1">
    <location>
        <begin position="12"/>
        <end position="31"/>
    </location>
</feature>
<keyword evidence="4" id="KW-1185">Reference proteome</keyword>
<name>K9UD65_CHAP6</name>
<keyword evidence="1" id="KW-1133">Transmembrane helix</keyword>